<organism evidence="1 2">
    <name type="scientific">Zizania palustris</name>
    <name type="common">Northern wild rice</name>
    <dbReference type="NCBI Taxonomy" id="103762"/>
    <lineage>
        <taxon>Eukaryota</taxon>
        <taxon>Viridiplantae</taxon>
        <taxon>Streptophyta</taxon>
        <taxon>Embryophyta</taxon>
        <taxon>Tracheophyta</taxon>
        <taxon>Spermatophyta</taxon>
        <taxon>Magnoliopsida</taxon>
        <taxon>Liliopsida</taxon>
        <taxon>Poales</taxon>
        <taxon>Poaceae</taxon>
        <taxon>BOP clade</taxon>
        <taxon>Oryzoideae</taxon>
        <taxon>Oryzeae</taxon>
        <taxon>Zizaniinae</taxon>
        <taxon>Zizania</taxon>
    </lineage>
</organism>
<protein>
    <submittedName>
        <fullName evidence="1">Uncharacterized protein</fullName>
    </submittedName>
</protein>
<evidence type="ECO:0000313" key="2">
    <source>
        <dbReference type="Proteomes" id="UP000729402"/>
    </source>
</evidence>
<reference evidence="1" key="2">
    <citation type="submission" date="2021-02" db="EMBL/GenBank/DDBJ databases">
        <authorList>
            <person name="Kimball J.A."/>
            <person name="Haas M.W."/>
            <person name="Macchietto M."/>
            <person name="Kono T."/>
            <person name="Duquette J."/>
            <person name="Shao M."/>
        </authorList>
    </citation>
    <scope>NUCLEOTIDE SEQUENCE</scope>
    <source>
        <tissue evidence="1">Fresh leaf tissue</tissue>
    </source>
</reference>
<evidence type="ECO:0000313" key="1">
    <source>
        <dbReference type="EMBL" id="KAG8081492.1"/>
    </source>
</evidence>
<reference evidence="1" key="1">
    <citation type="journal article" date="2021" name="bioRxiv">
        <title>Whole Genome Assembly and Annotation of Northern Wild Rice, Zizania palustris L., Supports a Whole Genome Duplication in the Zizania Genus.</title>
        <authorList>
            <person name="Haas M."/>
            <person name="Kono T."/>
            <person name="Macchietto M."/>
            <person name="Millas R."/>
            <person name="McGilp L."/>
            <person name="Shao M."/>
            <person name="Duquette J."/>
            <person name="Hirsch C.N."/>
            <person name="Kimball J."/>
        </authorList>
    </citation>
    <scope>NUCLEOTIDE SEQUENCE</scope>
    <source>
        <tissue evidence="1">Fresh leaf tissue</tissue>
    </source>
</reference>
<keyword evidence="2" id="KW-1185">Reference proteome</keyword>
<comment type="caution">
    <text evidence="1">The sequence shown here is derived from an EMBL/GenBank/DDBJ whole genome shotgun (WGS) entry which is preliminary data.</text>
</comment>
<proteinExistence type="predicted"/>
<name>A0A8J5T782_ZIZPA</name>
<dbReference type="Proteomes" id="UP000729402">
    <property type="component" value="Unassembled WGS sequence"/>
</dbReference>
<dbReference type="AlphaFoldDB" id="A0A8J5T782"/>
<gene>
    <name evidence="1" type="ORF">GUJ93_ZPchr0007g3106</name>
</gene>
<sequence length="168" mass="18794">MVSHYTRGCLLTFPKSPVCAPPPRHHRRPKRDLLRPTRRLRPTGLRPSATAFACRPAVDFACLALPHDVPPHRHLRPTCRLCPTGLRLPTAAFVCFHCLRPPHPPHDVPPHYPSPPTSMTPSARRHVVSAAARVWRGCVSLSWRRWPPPGLLCNNLLDSVQPIAEVLA</sequence>
<dbReference type="EMBL" id="JAAALK010000282">
    <property type="protein sequence ID" value="KAG8081492.1"/>
    <property type="molecule type" value="Genomic_DNA"/>
</dbReference>
<accession>A0A8J5T782</accession>